<dbReference type="SMART" id="SM00382">
    <property type="entry name" value="AAA"/>
    <property type="match status" value="2"/>
</dbReference>
<dbReference type="Gene3D" id="3.40.50.300">
    <property type="entry name" value="P-loop containing nucleotide triphosphate hydrolases"/>
    <property type="match status" value="2"/>
</dbReference>
<feature type="domain" description="ABC transporter" evidence="5">
    <location>
        <begin position="240"/>
        <end position="453"/>
    </location>
</feature>
<sequence>MSELGYRYPGTADPALSGISFSVARGECVCITGNSGCGKSTLLMLIKDVLHGGTRSGSIEVSAVSRHFSDLAVAILFQDPESQIVCSTVAEEVAFGPENLCVSPGEIGARIEDALAAVGLAGYASRSVDRLSAGEKQRLALASVLSLNPSLLLLDEPTSQLDAHQKAEFCRLLDRLKRFGYTIILAEHDLAPLAQVVDRYLVLDRGRLVEEAIQAPAGSLSPVPDRARRAVGNAAGPTAVSISGLRLRYPEVGEVLKGIDLQIRQGERIHLIGRNGAGKSTLLRCLSGLERSGSGKLELHGVGAPRPEKLAGKVGVLFQNPVRQLFCETVAEEVSFTLRRMGLSSPEIRQLTARVLDDCNIAHLAERAPLTLSFGEQHRVALAAALAPRPYLLLLDEPFSGLDLPQRTALLETLRLLSEQSGTTVLIASHDELPDRAWPDRKLTLERGILHELAP</sequence>
<dbReference type="InterPro" id="IPR015856">
    <property type="entry name" value="ABC_transpr_CbiO/EcfA_su"/>
</dbReference>
<evidence type="ECO:0000256" key="4">
    <source>
        <dbReference type="ARBA" id="ARBA00022840"/>
    </source>
</evidence>
<dbReference type="PROSITE" id="PS50893">
    <property type="entry name" value="ABC_TRANSPORTER_2"/>
    <property type="match status" value="2"/>
</dbReference>
<dbReference type="InterPro" id="IPR003593">
    <property type="entry name" value="AAA+_ATPase"/>
</dbReference>
<dbReference type="InterPro" id="IPR017871">
    <property type="entry name" value="ABC_transporter-like_CS"/>
</dbReference>
<feature type="domain" description="ABC transporter" evidence="5">
    <location>
        <begin position="1"/>
        <end position="230"/>
    </location>
</feature>
<dbReference type="CDD" id="cd03225">
    <property type="entry name" value="ABC_cobalt_CbiO_domain1"/>
    <property type="match status" value="2"/>
</dbReference>
<evidence type="ECO:0000313" key="6">
    <source>
        <dbReference type="EMBL" id="MBJ6725293.1"/>
    </source>
</evidence>
<dbReference type="InterPro" id="IPR003439">
    <property type="entry name" value="ABC_transporter-like_ATP-bd"/>
</dbReference>
<dbReference type="Pfam" id="PF00005">
    <property type="entry name" value="ABC_tran"/>
    <property type="match status" value="2"/>
</dbReference>
<proteinExistence type="inferred from homology"/>
<dbReference type="PROSITE" id="PS00211">
    <property type="entry name" value="ABC_TRANSPORTER_1"/>
    <property type="match status" value="1"/>
</dbReference>
<name>A0A8J7J3D7_9BACT</name>
<reference evidence="6" key="1">
    <citation type="submission" date="2020-12" db="EMBL/GenBank/DDBJ databases">
        <title>Geomonas sp. Red875, isolated from river sediment.</title>
        <authorList>
            <person name="Xu Z."/>
            <person name="Zhang Z."/>
            <person name="Masuda Y."/>
            <person name="Itoh H."/>
            <person name="Senoo K."/>
        </authorList>
    </citation>
    <scope>NUCLEOTIDE SEQUENCE</scope>
    <source>
        <strain evidence="6">Red875</strain>
    </source>
</reference>
<dbReference type="EMBL" id="JAEMHM010000008">
    <property type="protein sequence ID" value="MBJ6725293.1"/>
    <property type="molecule type" value="Genomic_DNA"/>
</dbReference>
<evidence type="ECO:0000256" key="3">
    <source>
        <dbReference type="ARBA" id="ARBA00022741"/>
    </source>
</evidence>
<organism evidence="6 7">
    <name type="scientific">Geomesophilobacter sediminis</name>
    <dbReference type="NCBI Taxonomy" id="2798584"/>
    <lineage>
        <taxon>Bacteria</taxon>
        <taxon>Pseudomonadati</taxon>
        <taxon>Thermodesulfobacteriota</taxon>
        <taxon>Desulfuromonadia</taxon>
        <taxon>Geobacterales</taxon>
        <taxon>Geobacteraceae</taxon>
        <taxon>Geomesophilobacter</taxon>
    </lineage>
</organism>
<comment type="caution">
    <text evidence="6">The sequence shown here is derived from an EMBL/GenBank/DDBJ whole genome shotgun (WGS) entry which is preliminary data.</text>
</comment>
<dbReference type="Proteomes" id="UP000636888">
    <property type="component" value="Unassembled WGS sequence"/>
</dbReference>
<evidence type="ECO:0000256" key="1">
    <source>
        <dbReference type="ARBA" id="ARBA00005417"/>
    </source>
</evidence>
<keyword evidence="7" id="KW-1185">Reference proteome</keyword>
<protein>
    <submittedName>
        <fullName evidence="6">ABC transporter ATP-binding protein</fullName>
    </submittedName>
</protein>
<gene>
    <name evidence="6" type="ORF">JFN93_11280</name>
</gene>
<dbReference type="PANTHER" id="PTHR43553:SF24">
    <property type="entry name" value="ENERGY-COUPLING FACTOR TRANSPORTER ATP-BINDING PROTEIN ECFA1"/>
    <property type="match status" value="1"/>
</dbReference>
<dbReference type="GO" id="GO:0042626">
    <property type="term" value="F:ATPase-coupled transmembrane transporter activity"/>
    <property type="evidence" value="ECO:0007669"/>
    <property type="project" value="TreeGrafter"/>
</dbReference>
<keyword evidence="3" id="KW-0547">Nucleotide-binding</keyword>
<accession>A0A8J7J3D7</accession>
<dbReference type="GO" id="GO:0005524">
    <property type="term" value="F:ATP binding"/>
    <property type="evidence" value="ECO:0007669"/>
    <property type="project" value="UniProtKB-KW"/>
</dbReference>
<keyword evidence="2" id="KW-0813">Transport</keyword>
<evidence type="ECO:0000313" key="7">
    <source>
        <dbReference type="Proteomes" id="UP000636888"/>
    </source>
</evidence>
<dbReference type="InterPro" id="IPR050095">
    <property type="entry name" value="ECF_ABC_transporter_ATP-bd"/>
</dbReference>
<evidence type="ECO:0000256" key="2">
    <source>
        <dbReference type="ARBA" id="ARBA00022448"/>
    </source>
</evidence>
<dbReference type="SUPFAM" id="SSF52540">
    <property type="entry name" value="P-loop containing nucleoside triphosphate hydrolases"/>
    <property type="match status" value="2"/>
</dbReference>
<dbReference type="AlphaFoldDB" id="A0A8J7J3D7"/>
<comment type="similarity">
    <text evidence="1">Belongs to the ABC transporter superfamily.</text>
</comment>
<keyword evidence="4 6" id="KW-0067">ATP-binding</keyword>
<evidence type="ECO:0000259" key="5">
    <source>
        <dbReference type="PROSITE" id="PS50893"/>
    </source>
</evidence>
<dbReference type="InterPro" id="IPR027417">
    <property type="entry name" value="P-loop_NTPase"/>
</dbReference>
<dbReference type="GO" id="GO:0016887">
    <property type="term" value="F:ATP hydrolysis activity"/>
    <property type="evidence" value="ECO:0007669"/>
    <property type="project" value="InterPro"/>
</dbReference>
<dbReference type="GO" id="GO:0043190">
    <property type="term" value="C:ATP-binding cassette (ABC) transporter complex"/>
    <property type="evidence" value="ECO:0007669"/>
    <property type="project" value="TreeGrafter"/>
</dbReference>
<dbReference type="PANTHER" id="PTHR43553">
    <property type="entry name" value="HEAVY METAL TRANSPORTER"/>
    <property type="match status" value="1"/>
</dbReference>